<feature type="region of interest" description="Disordered" evidence="1">
    <location>
        <begin position="149"/>
        <end position="196"/>
    </location>
</feature>
<dbReference type="InterPro" id="IPR032806">
    <property type="entry name" value="YbfD_N"/>
</dbReference>
<evidence type="ECO:0000313" key="3">
    <source>
        <dbReference type="EMBL" id="RCS56096.1"/>
    </source>
</evidence>
<evidence type="ECO:0000256" key="1">
    <source>
        <dbReference type="SAM" id="MobiDB-lite"/>
    </source>
</evidence>
<dbReference type="Pfam" id="PF13808">
    <property type="entry name" value="DDE_Tnp_1_assoc"/>
    <property type="match status" value="1"/>
</dbReference>
<gene>
    <name evidence="3" type="ORF">DTL42_00495</name>
</gene>
<dbReference type="AlphaFoldDB" id="A0A368KXL6"/>
<comment type="caution">
    <text evidence="3">The sequence shown here is derived from an EMBL/GenBank/DDBJ whole genome shotgun (WGS) entry which is preliminary data.</text>
</comment>
<evidence type="ECO:0000259" key="2">
    <source>
        <dbReference type="Pfam" id="PF13808"/>
    </source>
</evidence>
<protein>
    <submittedName>
        <fullName evidence="3">ISAs1 family transposase</fullName>
    </submittedName>
</protein>
<dbReference type="Proteomes" id="UP000253562">
    <property type="component" value="Unassembled WGS sequence"/>
</dbReference>
<dbReference type="EMBL" id="QPEX01000004">
    <property type="protein sequence ID" value="RCS56096.1"/>
    <property type="molecule type" value="Genomic_DNA"/>
</dbReference>
<reference evidence="3 4" key="1">
    <citation type="submission" date="2018-07" db="EMBL/GenBank/DDBJ databases">
        <title>Comparative genomes isolates from brazilian mangrove.</title>
        <authorList>
            <person name="De Araujo J.E."/>
            <person name="Taketani R.G."/>
            <person name="Silva M.C.P."/>
            <person name="Lourenco M.V."/>
            <person name="Oliveira V.M."/>
            <person name="Andreote F.D."/>
        </authorList>
    </citation>
    <scope>NUCLEOTIDE SEQUENCE [LARGE SCALE GENOMIC DNA]</scope>
    <source>
        <strain evidence="3 4">HEX PRIS-MGV</strain>
    </source>
</reference>
<dbReference type="InterPro" id="IPR047647">
    <property type="entry name" value="ISAs1_transpos"/>
</dbReference>
<feature type="domain" description="H repeat-associated protein N-terminal" evidence="2">
    <location>
        <begin position="56"/>
        <end position="141"/>
    </location>
</feature>
<dbReference type="PANTHER" id="PTHR30298:SF0">
    <property type="entry name" value="PROTEIN YBFL-RELATED"/>
    <property type="match status" value="1"/>
</dbReference>
<proteinExistence type="predicted"/>
<evidence type="ECO:0000313" key="4">
    <source>
        <dbReference type="Proteomes" id="UP000253562"/>
    </source>
</evidence>
<dbReference type="PANTHER" id="PTHR30298">
    <property type="entry name" value="H REPEAT-ASSOCIATED PREDICTED TRANSPOSASE"/>
    <property type="match status" value="1"/>
</dbReference>
<organism evidence="3 4">
    <name type="scientific">Bremerella cremea</name>
    <dbReference type="NCBI Taxonomy" id="1031537"/>
    <lineage>
        <taxon>Bacteria</taxon>
        <taxon>Pseudomonadati</taxon>
        <taxon>Planctomycetota</taxon>
        <taxon>Planctomycetia</taxon>
        <taxon>Pirellulales</taxon>
        <taxon>Pirellulaceae</taxon>
        <taxon>Bremerella</taxon>
    </lineage>
</organism>
<accession>A0A368KXL6</accession>
<dbReference type="NCBIfam" id="NF033564">
    <property type="entry name" value="transpos_ISAs1"/>
    <property type="match status" value="1"/>
</dbReference>
<dbReference type="InterPro" id="IPR051698">
    <property type="entry name" value="Transposase_11-like"/>
</dbReference>
<sequence>MAQSPCPCPQGNRTLQSFRFKDCPVLRFVKPSMGDGCFCWHGEGTMSGPAALIYKQFVKVTDPRADRGKNHDLLEMIFLALTATICGANSWADVERFANAKRDWFRRYVKLEHGVPSHDTFGRVFARLDTGQFLAAMHGWVDQLAATLRPPRHPAEPTPAAKHKTKLPKHPAANKTPAPKARSSPGRKSPPANPAP</sequence>
<name>A0A368KXL6_9BACT</name>